<dbReference type="InterPro" id="IPR001245">
    <property type="entry name" value="Ser-Thr/Tyr_kinase_cat_dom"/>
</dbReference>
<evidence type="ECO:0000256" key="6">
    <source>
        <dbReference type="ARBA" id="ARBA00022840"/>
    </source>
</evidence>
<evidence type="ECO:0000259" key="9">
    <source>
        <dbReference type="PROSITE" id="PS50011"/>
    </source>
</evidence>
<keyword evidence="4 7" id="KW-0547">Nucleotide-binding</keyword>
<keyword evidence="2 8" id="KW-0723">Serine/threonine-protein kinase</keyword>
<dbReference type="Gene3D" id="3.30.200.20">
    <property type="entry name" value="Phosphorylase Kinase, domain 1"/>
    <property type="match status" value="1"/>
</dbReference>
<comment type="similarity">
    <text evidence="1">Belongs to the protein kinase superfamily. STE Ser/Thr protein kinase family. MAP kinase kinase kinase subfamily.</text>
</comment>
<dbReference type="SMART" id="SM00220">
    <property type="entry name" value="S_TKc"/>
    <property type="match status" value="1"/>
</dbReference>
<dbReference type="Proteomes" id="UP000494163">
    <property type="component" value="Chromosome 3R"/>
</dbReference>
<dbReference type="GO" id="GO:0004709">
    <property type="term" value="F:MAP kinase kinase kinase activity"/>
    <property type="evidence" value="ECO:0007669"/>
    <property type="project" value="TreeGrafter"/>
</dbReference>
<name>A0A0M4EDR3_DROBS</name>
<dbReference type="AlphaFoldDB" id="A0A0M4EDR3"/>
<protein>
    <submittedName>
        <fullName evidence="10">Takl2</fullName>
    </submittedName>
</protein>
<dbReference type="InterPro" id="IPR011009">
    <property type="entry name" value="Kinase-like_dom_sf"/>
</dbReference>
<reference evidence="10 11" key="1">
    <citation type="submission" date="2015-08" db="EMBL/GenBank/DDBJ databases">
        <title>Ancestral chromatin configuration constrains chromatin evolution on differentiating sex chromosomes in Drosophila.</title>
        <authorList>
            <person name="Zhou Q."/>
            <person name="Bachtrog D."/>
        </authorList>
    </citation>
    <scope>NUCLEOTIDE SEQUENCE [LARGE SCALE GENOMIC DNA]</scope>
    <source>
        <tissue evidence="10">Whole larvae</tissue>
    </source>
</reference>
<feature type="domain" description="Protein kinase" evidence="9">
    <location>
        <begin position="11"/>
        <end position="266"/>
    </location>
</feature>
<evidence type="ECO:0000256" key="8">
    <source>
        <dbReference type="RuleBase" id="RU000304"/>
    </source>
</evidence>
<evidence type="ECO:0000313" key="11">
    <source>
        <dbReference type="Proteomes" id="UP000494163"/>
    </source>
</evidence>
<accession>A0A0M4EDR3</accession>
<evidence type="ECO:0000256" key="3">
    <source>
        <dbReference type="ARBA" id="ARBA00022679"/>
    </source>
</evidence>
<dbReference type="GO" id="GO:0007254">
    <property type="term" value="P:JNK cascade"/>
    <property type="evidence" value="ECO:0007669"/>
    <property type="project" value="TreeGrafter"/>
</dbReference>
<keyword evidence="11" id="KW-1185">Reference proteome</keyword>
<evidence type="ECO:0000256" key="1">
    <source>
        <dbReference type="ARBA" id="ARBA00006529"/>
    </source>
</evidence>
<dbReference type="Gene3D" id="1.10.510.10">
    <property type="entry name" value="Transferase(Phosphotransferase) domain 1"/>
    <property type="match status" value="1"/>
</dbReference>
<dbReference type="OMA" id="CDVHSWA"/>
<gene>
    <name evidence="10" type="ORF">Dbus_chr3Rg741</name>
</gene>
<dbReference type="GO" id="GO:0019899">
    <property type="term" value="F:enzyme binding"/>
    <property type="evidence" value="ECO:0007669"/>
    <property type="project" value="UniProtKB-ARBA"/>
</dbReference>
<dbReference type="InterPro" id="IPR000719">
    <property type="entry name" value="Prot_kinase_dom"/>
</dbReference>
<dbReference type="GO" id="GO:0006950">
    <property type="term" value="P:response to stress"/>
    <property type="evidence" value="ECO:0007669"/>
    <property type="project" value="UniProtKB-ARBA"/>
</dbReference>
<proteinExistence type="inferred from homology"/>
<sequence>MDSDTINFAQITLGIEIGKGTFGKVYKAKWLNKDVAVKKIYLGVDEEVTRREFQLLSRANHENIIFLHGISLHDHNTYLIMEYMDGGSLSDFLHVKKTKYDLRHIFNWARQCAEAVAYLHSKTPKCVIHRDLKPLNLLLNDSYRCLKVCDFGSVRYLASSMSAEAGTVEYMAPEVISGRKYTEKCDVFSWSIILWEMLSREQPYKHIANKIDKMKEIQQGLRPELDKIQYDNVPESVSQLMTDGWSLEADKRPTMDNIITVFKQFTYTPEELIL</sequence>
<dbReference type="PROSITE" id="PS00108">
    <property type="entry name" value="PROTEIN_KINASE_ST"/>
    <property type="match status" value="1"/>
</dbReference>
<dbReference type="InterPro" id="IPR017441">
    <property type="entry name" value="Protein_kinase_ATP_BS"/>
</dbReference>
<evidence type="ECO:0000256" key="7">
    <source>
        <dbReference type="PROSITE-ProRule" id="PRU10141"/>
    </source>
</evidence>
<organism evidence="10 11">
    <name type="scientific">Drosophila busckii</name>
    <name type="common">Fruit fly</name>
    <dbReference type="NCBI Taxonomy" id="30019"/>
    <lineage>
        <taxon>Eukaryota</taxon>
        <taxon>Metazoa</taxon>
        <taxon>Ecdysozoa</taxon>
        <taxon>Arthropoda</taxon>
        <taxon>Hexapoda</taxon>
        <taxon>Insecta</taxon>
        <taxon>Pterygota</taxon>
        <taxon>Neoptera</taxon>
        <taxon>Endopterygota</taxon>
        <taxon>Diptera</taxon>
        <taxon>Brachycera</taxon>
        <taxon>Muscomorpha</taxon>
        <taxon>Ephydroidea</taxon>
        <taxon>Drosophilidae</taxon>
        <taxon>Drosophila</taxon>
    </lineage>
</organism>
<dbReference type="SMR" id="A0A0M4EDR3"/>
<dbReference type="OrthoDB" id="10261027at2759"/>
<dbReference type="GO" id="GO:0005524">
    <property type="term" value="F:ATP binding"/>
    <property type="evidence" value="ECO:0007669"/>
    <property type="project" value="UniProtKB-UniRule"/>
</dbReference>
<evidence type="ECO:0000256" key="2">
    <source>
        <dbReference type="ARBA" id="ARBA00022527"/>
    </source>
</evidence>
<dbReference type="PRINTS" id="PR00109">
    <property type="entry name" value="TYRKINASE"/>
</dbReference>
<dbReference type="STRING" id="30019.A0A0M4EDR3"/>
<keyword evidence="5" id="KW-0418">Kinase</keyword>
<dbReference type="PANTHER" id="PTHR46716:SF1">
    <property type="entry name" value="MITOGEN-ACTIVATED PROTEIN KINASE KINASE KINASE 7"/>
    <property type="match status" value="1"/>
</dbReference>
<dbReference type="GO" id="GO:0043123">
    <property type="term" value="P:positive regulation of canonical NF-kappaB signal transduction"/>
    <property type="evidence" value="ECO:0007669"/>
    <property type="project" value="TreeGrafter"/>
</dbReference>
<evidence type="ECO:0000313" key="10">
    <source>
        <dbReference type="EMBL" id="ALC45991.1"/>
    </source>
</evidence>
<keyword evidence="3" id="KW-0808">Transferase</keyword>
<dbReference type="PIRSF" id="PIRSF000654">
    <property type="entry name" value="Integrin-linked_kinase"/>
    <property type="match status" value="1"/>
</dbReference>
<dbReference type="Pfam" id="PF00069">
    <property type="entry name" value="Pkinase"/>
    <property type="match status" value="1"/>
</dbReference>
<evidence type="ECO:0000256" key="4">
    <source>
        <dbReference type="ARBA" id="ARBA00022741"/>
    </source>
</evidence>
<dbReference type="EMBL" id="CP012526">
    <property type="protein sequence ID" value="ALC45991.1"/>
    <property type="molecule type" value="Genomic_DNA"/>
</dbReference>
<evidence type="ECO:0000256" key="5">
    <source>
        <dbReference type="ARBA" id="ARBA00022777"/>
    </source>
</evidence>
<dbReference type="PROSITE" id="PS50011">
    <property type="entry name" value="PROTEIN_KINASE_DOM"/>
    <property type="match status" value="1"/>
</dbReference>
<dbReference type="SUPFAM" id="SSF56112">
    <property type="entry name" value="Protein kinase-like (PK-like)"/>
    <property type="match status" value="1"/>
</dbReference>
<dbReference type="InterPro" id="IPR008271">
    <property type="entry name" value="Ser/Thr_kinase_AS"/>
</dbReference>
<dbReference type="GO" id="GO:0006955">
    <property type="term" value="P:immune response"/>
    <property type="evidence" value="ECO:0007669"/>
    <property type="project" value="TreeGrafter"/>
</dbReference>
<dbReference type="PANTHER" id="PTHR46716">
    <property type="entry name" value="MITOGEN-ACTIVATED PROTEIN KINASE KINASE KINASE 7"/>
    <property type="match status" value="1"/>
</dbReference>
<dbReference type="PROSITE" id="PS00107">
    <property type="entry name" value="PROTEIN_KINASE_ATP"/>
    <property type="match status" value="1"/>
</dbReference>
<feature type="binding site" evidence="7">
    <location>
        <position position="39"/>
    </location>
    <ligand>
        <name>ATP</name>
        <dbReference type="ChEBI" id="CHEBI:30616"/>
    </ligand>
</feature>
<keyword evidence="6 7" id="KW-0067">ATP-binding</keyword>